<gene>
    <name evidence="1" type="ORF">EZH22_31170</name>
</gene>
<sequence length="98" mass="10676">MTINNDLPEACYAFEESTQQVIGILRGETGYRVASNVPPHVAGNELAARSWIDNRNNSMGVTPAQREAMVSGSMFGWHLPIADPAKHINAKPYTAPSH</sequence>
<dbReference type="RefSeq" id="WP_203197110.1">
    <property type="nucleotide sequence ID" value="NZ_CP063365.1"/>
</dbReference>
<dbReference type="KEGG" id="xdi:EZH22_31170"/>
<accession>A0A974PW21</accession>
<reference evidence="1 2" key="1">
    <citation type="submission" date="2020-10" db="EMBL/GenBank/DDBJ databases">
        <title>Degradation of 1,4-Dioxane by Xanthobacter sp. YN2, via a Novel Group-2 Soluble Di-Iron Monooxygenase.</title>
        <authorList>
            <person name="Ma F."/>
            <person name="Wang Y."/>
            <person name="Yang J."/>
            <person name="Guo H."/>
            <person name="Su D."/>
            <person name="Yu L."/>
        </authorList>
    </citation>
    <scope>NUCLEOTIDE SEQUENCE [LARGE SCALE GENOMIC DNA]</scope>
    <source>
        <strain evidence="1 2">YN2</strain>
        <plasmid evidence="1 2">unnamed3</plasmid>
    </source>
</reference>
<geneLocation type="plasmid" evidence="1 2">
    <name>unnamed3</name>
</geneLocation>
<dbReference type="EMBL" id="CP063365">
    <property type="protein sequence ID" value="QRG10235.1"/>
    <property type="molecule type" value="Genomic_DNA"/>
</dbReference>
<evidence type="ECO:0000313" key="1">
    <source>
        <dbReference type="EMBL" id="QRG10235.1"/>
    </source>
</evidence>
<keyword evidence="2" id="KW-1185">Reference proteome</keyword>
<dbReference type="AlphaFoldDB" id="A0A974PW21"/>
<proteinExistence type="predicted"/>
<dbReference type="Proteomes" id="UP000596427">
    <property type="component" value="Plasmid unnamed3"/>
</dbReference>
<organism evidence="1 2">
    <name type="scientific">Xanthobacter dioxanivorans</name>
    <dbReference type="NCBI Taxonomy" id="2528964"/>
    <lineage>
        <taxon>Bacteria</taxon>
        <taxon>Pseudomonadati</taxon>
        <taxon>Pseudomonadota</taxon>
        <taxon>Alphaproteobacteria</taxon>
        <taxon>Hyphomicrobiales</taxon>
        <taxon>Xanthobacteraceae</taxon>
        <taxon>Xanthobacter</taxon>
    </lineage>
</organism>
<protein>
    <submittedName>
        <fullName evidence="1">Uncharacterized protein</fullName>
    </submittedName>
</protein>
<name>A0A974PW21_9HYPH</name>
<keyword evidence="1" id="KW-0614">Plasmid</keyword>
<evidence type="ECO:0000313" key="2">
    <source>
        <dbReference type="Proteomes" id="UP000596427"/>
    </source>
</evidence>